<protein>
    <submittedName>
        <fullName evidence="2">Uncharacterized protein</fullName>
    </submittedName>
</protein>
<feature type="region of interest" description="Disordered" evidence="1">
    <location>
        <begin position="1"/>
        <end position="41"/>
    </location>
</feature>
<comment type="caution">
    <text evidence="2">The sequence shown here is derived from an EMBL/GenBank/DDBJ whole genome shotgun (WGS) entry which is preliminary data.</text>
</comment>
<accession>A0A7J6UC10</accession>
<feature type="compositionally biased region" description="Low complexity" evidence="1">
    <location>
        <begin position="366"/>
        <end position="375"/>
    </location>
</feature>
<evidence type="ECO:0000313" key="3">
    <source>
        <dbReference type="Proteomes" id="UP000553632"/>
    </source>
</evidence>
<evidence type="ECO:0000313" key="2">
    <source>
        <dbReference type="EMBL" id="KAF4754745.1"/>
    </source>
</evidence>
<feature type="compositionally biased region" description="Polar residues" evidence="1">
    <location>
        <begin position="25"/>
        <end position="34"/>
    </location>
</feature>
<name>A0A7J6UC10_PEROL</name>
<organism evidence="2 3">
    <name type="scientific">Perkinsus olseni</name>
    <name type="common">Perkinsus atlanticus</name>
    <dbReference type="NCBI Taxonomy" id="32597"/>
    <lineage>
        <taxon>Eukaryota</taxon>
        <taxon>Sar</taxon>
        <taxon>Alveolata</taxon>
        <taxon>Perkinsozoa</taxon>
        <taxon>Perkinsea</taxon>
        <taxon>Perkinsida</taxon>
        <taxon>Perkinsidae</taxon>
        <taxon>Perkinsus</taxon>
    </lineage>
</organism>
<feature type="region of interest" description="Disordered" evidence="1">
    <location>
        <begin position="304"/>
        <end position="375"/>
    </location>
</feature>
<gene>
    <name evidence="2" type="ORF">FOZ63_032807</name>
</gene>
<proteinExistence type="predicted"/>
<dbReference type="Proteomes" id="UP000553632">
    <property type="component" value="Unassembled WGS sequence"/>
</dbReference>
<dbReference type="AlphaFoldDB" id="A0A7J6UC10"/>
<sequence>MSPSPPKLQSADDKKPRQPAAQPRRVSSGSQSNERNNDMFSMLEATLENPAPAFFVPNAPQVPHSLAAQTNVTNPMSALARDGPGSLEPSKPSGPLAAMPTSFCTCDRAAGEKCTFCWAWEPSEAGSSMPSVWSQATSRLTSGALSSGVYSKISLSSGVTISGNWLQGQRIHYVKPDCIPSKGGATVVVGVKKEIPQDMWNALEIVFRRHDRRPTTRNSELSECSGWSHDGCSGPQLGTARPPDSPQAIPAGFVKTFKPEGIRKGKKLAVKIRGDFPPGDYDVSVCFAGRMLHGTLPIEVVERKELNDRDNESGTKPRADASSSSSHHSTPGMPPALASLLGTTNSIPEGGQLEKPLMRALGGSGLPPAAADESK</sequence>
<keyword evidence="3" id="KW-1185">Reference proteome</keyword>
<dbReference type="EMBL" id="JABANO010004699">
    <property type="protein sequence ID" value="KAF4754745.1"/>
    <property type="molecule type" value="Genomic_DNA"/>
</dbReference>
<reference evidence="2 3" key="1">
    <citation type="submission" date="2020-04" db="EMBL/GenBank/DDBJ databases">
        <title>Perkinsus olseni comparative genomics.</title>
        <authorList>
            <person name="Bogema D.R."/>
        </authorList>
    </citation>
    <scope>NUCLEOTIDE SEQUENCE [LARGE SCALE GENOMIC DNA]</scope>
    <source>
        <strain evidence="2 3">ATCC PRA-207</strain>
    </source>
</reference>
<evidence type="ECO:0000256" key="1">
    <source>
        <dbReference type="SAM" id="MobiDB-lite"/>
    </source>
</evidence>
<feature type="compositionally biased region" description="Basic and acidic residues" evidence="1">
    <location>
        <begin position="304"/>
        <end position="319"/>
    </location>
</feature>